<dbReference type="SUPFAM" id="SSF46689">
    <property type="entry name" value="Homeodomain-like"/>
    <property type="match status" value="1"/>
</dbReference>
<evidence type="ECO:0000259" key="1">
    <source>
        <dbReference type="Pfam" id="PF13518"/>
    </source>
</evidence>
<dbReference type="Pfam" id="PF13518">
    <property type="entry name" value="HTH_28"/>
    <property type="match status" value="1"/>
</dbReference>
<proteinExistence type="predicted"/>
<organism evidence="2 4">
    <name type="scientific">Brevibacillus brevis</name>
    <name type="common">Bacillus brevis</name>
    <dbReference type="NCBI Taxonomy" id="1393"/>
    <lineage>
        <taxon>Bacteria</taxon>
        <taxon>Bacillati</taxon>
        <taxon>Bacillota</taxon>
        <taxon>Bacilli</taxon>
        <taxon>Bacillales</taxon>
        <taxon>Paenibacillaceae</taxon>
        <taxon>Brevibacillus</taxon>
    </lineage>
</organism>
<dbReference type="EMBL" id="CP030117">
    <property type="protein sequence ID" value="AWX56861.1"/>
    <property type="molecule type" value="Genomic_DNA"/>
</dbReference>
<protein>
    <submittedName>
        <fullName evidence="2">Helix-turn-helix domain-containing protein</fullName>
    </submittedName>
</protein>
<sequence length="106" mass="12827">MGQIKKSYSLEFKHHVVEKFEQGATYNEIKEAHGLDLRMFRRWVRKYRDNGLKGLEDRRGRPRKTDDTFEKLLPPGEKIQRLEAEIEFLKKLLEARKGERSQRRKR</sequence>
<reference evidence="2 4" key="1">
    <citation type="journal article" date="2015" name="Genome Announc.">
        <title>Draft Genome Sequence of Brevibacillus brevis DZQ7, a Plant Growth-Promoting Rhizobacterium with Broad-Spectrum Antimicrobial Activity.</title>
        <authorList>
            <person name="Hou Q."/>
            <person name="Wang C."/>
            <person name="Hou X."/>
            <person name="Xia Z."/>
            <person name="Ye J."/>
            <person name="Liu K."/>
            <person name="Liu H."/>
            <person name="Wang J."/>
            <person name="Guo H."/>
            <person name="Yu X."/>
            <person name="Yang Y."/>
            <person name="Du B."/>
            <person name="Ding Y."/>
        </authorList>
    </citation>
    <scope>NUCLEOTIDE SEQUENCE [LARGE SCALE GENOMIC DNA]</scope>
    <source>
        <strain evidence="2 4">DZQ7</strain>
    </source>
</reference>
<dbReference type="InterPro" id="IPR036388">
    <property type="entry name" value="WH-like_DNA-bd_sf"/>
</dbReference>
<reference evidence="2" key="2">
    <citation type="submission" date="2018-06" db="EMBL/GenBank/DDBJ databases">
        <title>Brevibacillus brevis DZQ7, complete genome sequence.</title>
        <authorList>
            <person name="Hou Q."/>
        </authorList>
    </citation>
    <scope>NUCLEOTIDE SEQUENCE</scope>
    <source>
        <strain evidence="2">DZQ7</strain>
    </source>
</reference>
<dbReference type="Proteomes" id="UP000036061">
    <property type="component" value="Chromosome"/>
</dbReference>
<evidence type="ECO:0000313" key="4">
    <source>
        <dbReference type="Proteomes" id="UP000036061"/>
    </source>
</evidence>
<evidence type="ECO:0000313" key="3">
    <source>
        <dbReference type="EMBL" id="AWX58087.1"/>
    </source>
</evidence>
<evidence type="ECO:0000313" key="2">
    <source>
        <dbReference type="EMBL" id="AWX56861.1"/>
    </source>
</evidence>
<feature type="domain" description="Insertion element IS150 protein InsJ-like helix-turn-helix" evidence="1">
    <location>
        <begin position="15"/>
        <end position="63"/>
    </location>
</feature>
<dbReference type="RefSeq" id="WP_048033481.1">
    <property type="nucleotide sequence ID" value="NZ_CP030117.1"/>
</dbReference>
<accession>A0A0J6BGI6</accession>
<dbReference type="InterPro" id="IPR055247">
    <property type="entry name" value="InsJ-like_HTH"/>
</dbReference>
<dbReference type="InterPro" id="IPR009057">
    <property type="entry name" value="Homeodomain-like_sf"/>
</dbReference>
<gene>
    <name evidence="2" type="ORF">AB432_018220</name>
    <name evidence="3" type="ORF">AB432_024960</name>
</gene>
<name>A0A0J6BGI6_BREBE</name>
<dbReference type="Gene3D" id="1.10.10.10">
    <property type="entry name" value="Winged helix-like DNA-binding domain superfamily/Winged helix DNA-binding domain"/>
    <property type="match status" value="1"/>
</dbReference>
<dbReference type="AlphaFoldDB" id="A0A0J6BGI6"/>
<dbReference type="EMBL" id="CP030117">
    <property type="protein sequence ID" value="AWX58087.1"/>
    <property type="molecule type" value="Genomic_DNA"/>
</dbReference>